<evidence type="ECO:0000256" key="1">
    <source>
        <dbReference type="SAM" id="MobiDB-lite"/>
    </source>
</evidence>
<gene>
    <name evidence="2" type="ORF">FHR33_000902</name>
</gene>
<comment type="caution">
    <text evidence="2">The sequence shown here is derived from an EMBL/GenBank/DDBJ whole genome shotgun (WGS) entry which is preliminary data.</text>
</comment>
<protein>
    <submittedName>
        <fullName evidence="2">Uncharacterized protein</fullName>
    </submittedName>
</protein>
<organism evidence="2 3">
    <name type="scientific">Nonomuraea dietziae</name>
    <dbReference type="NCBI Taxonomy" id="65515"/>
    <lineage>
        <taxon>Bacteria</taxon>
        <taxon>Bacillati</taxon>
        <taxon>Actinomycetota</taxon>
        <taxon>Actinomycetes</taxon>
        <taxon>Streptosporangiales</taxon>
        <taxon>Streptosporangiaceae</taxon>
        <taxon>Nonomuraea</taxon>
    </lineage>
</organism>
<proteinExistence type="predicted"/>
<dbReference type="EMBL" id="JACIBV010000001">
    <property type="protein sequence ID" value="MBB3725042.1"/>
    <property type="molecule type" value="Genomic_DNA"/>
</dbReference>
<evidence type="ECO:0000313" key="2">
    <source>
        <dbReference type="EMBL" id="MBB3725042.1"/>
    </source>
</evidence>
<dbReference type="AlphaFoldDB" id="A0A7W5VCC9"/>
<accession>A0A7W5VCC9</accession>
<evidence type="ECO:0000313" key="3">
    <source>
        <dbReference type="Proteomes" id="UP000579945"/>
    </source>
</evidence>
<name>A0A7W5VCC9_9ACTN</name>
<feature type="region of interest" description="Disordered" evidence="1">
    <location>
        <begin position="1"/>
        <end position="34"/>
    </location>
</feature>
<dbReference type="Proteomes" id="UP000579945">
    <property type="component" value="Unassembled WGS sequence"/>
</dbReference>
<sequence>MGGVWMQTRRRDSTCRGAKIRQCISRRPEQKEKR</sequence>
<keyword evidence="3" id="KW-1185">Reference proteome</keyword>
<reference evidence="2 3" key="1">
    <citation type="submission" date="2020-08" db="EMBL/GenBank/DDBJ databases">
        <title>Sequencing the genomes of 1000 actinobacteria strains.</title>
        <authorList>
            <person name="Klenk H.-P."/>
        </authorList>
    </citation>
    <scope>NUCLEOTIDE SEQUENCE [LARGE SCALE GENOMIC DNA]</scope>
    <source>
        <strain evidence="2 3">DSM 44320</strain>
    </source>
</reference>